<dbReference type="Pfam" id="PF19783">
    <property type="entry name" value="DUF6268"/>
    <property type="match status" value="1"/>
</dbReference>
<dbReference type="InterPro" id="IPR046235">
    <property type="entry name" value="DUF6268"/>
</dbReference>
<dbReference type="RefSeq" id="WP_419580378.1">
    <property type="nucleotide sequence ID" value="NZ_CP036432.1"/>
</dbReference>
<evidence type="ECO:0000313" key="2">
    <source>
        <dbReference type="EMBL" id="QDV86269.1"/>
    </source>
</evidence>
<reference evidence="2 3" key="1">
    <citation type="submission" date="2019-02" db="EMBL/GenBank/DDBJ databases">
        <title>Deep-cultivation of Planctomycetes and their phenomic and genomic characterization uncovers novel biology.</title>
        <authorList>
            <person name="Wiegand S."/>
            <person name="Jogler M."/>
            <person name="Boedeker C."/>
            <person name="Pinto D."/>
            <person name="Vollmers J."/>
            <person name="Rivas-Marin E."/>
            <person name="Kohn T."/>
            <person name="Peeters S.H."/>
            <person name="Heuer A."/>
            <person name="Rast P."/>
            <person name="Oberbeckmann S."/>
            <person name="Bunk B."/>
            <person name="Jeske O."/>
            <person name="Meyerdierks A."/>
            <person name="Storesund J.E."/>
            <person name="Kallscheuer N."/>
            <person name="Luecker S."/>
            <person name="Lage O.M."/>
            <person name="Pohl T."/>
            <person name="Merkel B.J."/>
            <person name="Hornburger P."/>
            <person name="Mueller R.-W."/>
            <person name="Bruemmer F."/>
            <person name="Labrenz M."/>
            <person name="Spormann A.M."/>
            <person name="Op den Camp H."/>
            <person name="Overmann J."/>
            <person name="Amann R."/>
            <person name="Jetten M.S.M."/>
            <person name="Mascher T."/>
            <person name="Medema M.H."/>
            <person name="Devos D.P."/>
            <person name="Kaster A.-K."/>
            <person name="Ovreas L."/>
            <person name="Rohde M."/>
            <person name="Galperin M.Y."/>
            <person name="Jogler C."/>
        </authorList>
    </citation>
    <scope>NUCLEOTIDE SEQUENCE [LARGE SCALE GENOMIC DNA]</scope>
    <source>
        <strain evidence="2 3">TBK1r</strain>
    </source>
</reference>
<protein>
    <recommendedName>
        <fullName evidence="1">DUF6268 domain-containing protein</fullName>
    </recommendedName>
</protein>
<accession>A0ABX5XWC1</accession>
<evidence type="ECO:0000313" key="3">
    <source>
        <dbReference type="Proteomes" id="UP000318081"/>
    </source>
</evidence>
<name>A0ABX5XWC1_9BACT</name>
<organism evidence="2 3">
    <name type="scientific">Stieleria magnilauensis</name>
    <dbReference type="NCBI Taxonomy" id="2527963"/>
    <lineage>
        <taxon>Bacteria</taxon>
        <taxon>Pseudomonadati</taxon>
        <taxon>Planctomycetota</taxon>
        <taxon>Planctomycetia</taxon>
        <taxon>Pirellulales</taxon>
        <taxon>Pirellulaceae</taxon>
        <taxon>Stieleria</taxon>
    </lineage>
</organism>
<dbReference type="Proteomes" id="UP000318081">
    <property type="component" value="Chromosome"/>
</dbReference>
<keyword evidence="3" id="KW-1185">Reference proteome</keyword>
<proteinExistence type="predicted"/>
<evidence type="ECO:0000259" key="1">
    <source>
        <dbReference type="Pfam" id="PF19783"/>
    </source>
</evidence>
<feature type="domain" description="DUF6268" evidence="1">
    <location>
        <begin position="59"/>
        <end position="156"/>
    </location>
</feature>
<gene>
    <name evidence="2" type="ORF">TBK1r_52880</name>
</gene>
<sequence>MRPGFRLGVQWLSEADDVELSSYDARVTMPLYPIFGPPPPMVSLGFEFTELNAPAVFDLPGDLYETSIGLSWMRRRNDRWSFRWMLGVANATDGDNHSSDAWQFRGGGFALYQPNERWTWTFGAIALGRNDIPVVPAIGFIYQPNPCLRFDASFPRPRASLLLADDGTRQQWGYIGAGMEGGTWGYRQDDGVNDQLTYRDWRFVLGWESTPRREAGMPFALGRTISAEVGYAFSRRFEFERGRSDLDIQDTVLIRIGTRF</sequence>
<dbReference type="EMBL" id="CP036432">
    <property type="protein sequence ID" value="QDV86269.1"/>
    <property type="molecule type" value="Genomic_DNA"/>
</dbReference>